<comment type="caution">
    <text evidence="1">The sequence shown here is derived from an EMBL/GenBank/DDBJ whole genome shotgun (WGS) entry which is preliminary data.</text>
</comment>
<evidence type="ECO:0000313" key="2">
    <source>
        <dbReference type="Proteomes" id="UP000291485"/>
    </source>
</evidence>
<protein>
    <submittedName>
        <fullName evidence="1">Uncharacterized protein</fullName>
    </submittedName>
</protein>
<organism evidence="1 2">
    <name type="scientific">Pedobacter frigidisoli</name>
    <dbReference type="NCBI Taxonomy" id="2530455"/>
    <lineage>
        <taxon>Bacteria</taxon>
        <taxon>Pseudomonadati</taxon>
        <taxon>Bacteroidota</taxon>
        <taxon>Sphingobacteriia</taxon>
        <taxon>Sphingobacteriales</taxon>
        <taxon>Sphingobacteriaceae</taxon>
        <taxon>Pedobacter</taxon>
    </lineage>
</organism>
<reference evidence="1 2" key="1">
    <citation type="submission" date="2019-02" db="EMBL/GenBank/DDBJ databases">
        <title>Pedobacter sp. RP-3-11 sp. nov., isolated from Arctic soil.</title>
        <authorList>
            <person name="Dahal R.H."/>
        </authorList>
    </citation>
    <scope>NUCLEOTIDE SEQUENCE [LARGE SCALE GENOMIC DNA]</scope>
    <source>
        <strain evidence="1 2">RP-3-11</strain>
    </source>
</reference>
<evidence type="ECO:0000313" key="1">
    <source>
        <dbReference type="EMBL" id="TCD11639.1"/>
    </source>
</evidence>
<accession>A0A4R0P4T2</accession>
<name>A0A4R0P4T2_9SPHI</name>
<sequence>MEEQKEIKIGDFVRHRFLNKTTDLLVVLNNETKILARYVKDGIFYSEEFYLFEVEYYDRKPLKRPQIYVG</sequence>
<dbReference type="EMBL" id="SJSN01000003">
    <property type="protein sequence ID" value="TCD11639.1"/>
    <property type="molecule type" value="Genomic_DNA"/>
</dbReference>
<gene>
    <name evidence="1" type="ORF">EZ449_05100</name>
</gene>
<dbReference type="Proteomes" id="UP000291485">
    <property type="component" value="Unassembled WGS sequence"/>
</dbReference>
<proteinExistence type="predicted"/>
<dbReference type="RefSeq" id="WP_131556889.1">
    <property type="nucleotide sequence ID" value="NZ_SJSN01000003.1"/>
</dbReference>
<dbReference type="AlphaFoldDB" id="A0A4R0P4T2"/>
<keyword evidence="2" id="KW-1185">Reference proteome</keyword>